<evidence type="ECO:0000313" key="1">
    <source>
        <dbReference type="EMBL" id="KIK46053.1"/>
    </source>
</evidence>
<sequence>MKGVEICPFYMLGEVALVHRGSPPTHQGDPSAYCGSVGATCGAILEPVTFLYNTDMGPRQEKLRSRMTCHGGLTI</sequence>
<keyword evidence="2" id="KW-1185">Reference proteome</keyword>
<reference evidence="1 2" key="1">
    <citation type="submission" date="2014-04" db="EMBL/GenBank/DDBJ databases">
        <authorList>
            <consortium name="DOE Joint Genome Institute"/>
            <person name="Kuo A."/>
            <person name="Ruytinx J."/>
            <person name="Rineau F."/>
            <person name="Colpaert J."/>
            <person name="Kohler A."/>
            <person name="Nagy L.G."/>
            <person name="Floudas D."/>
            <person name="Copeland A."/>
            <person name="Barry K.W."/>
            <person name="Cichocki N."/>
            <person name="Veneault-Fourrey C."/>
            <person name="LaButti K."/>
            <person name="Lindquist E.A."/>
            <person name="Lipzen A."/>
            <person name="Lundell T."/>
            <person name="Morin E."/>
            <person name="Murat C."/>
            <person name="Sun H."/>
            <person name="Tunlid A."/>
            <person name="Henrissat B."/>
            <person name="Grigoriev I.V."/>
            <person name="Hibbett D.S."/>
            <person name="Martin F."/>
            <person name="Nordberg H.P."/>
            <person name="Cantor M.N."/>
            <person name="Hua S.X."/>
        </authorList>
    </citation>
    <scope>NUCLEOTIDE SEQUENCE [LARGE SCALE GENOMIC DNA]</scope>
    <source>
        <strain evidence="1 2">UH-Slu-Lm8-n1</strain>
    </source>
</reference>
<evidence type="ECO:0000313" key="2">
    <source>
        <dbReference type="Proteomes" id="UP000054485"/>
    </source>
</evidence>
<name>A0A0D0BSR8_9AGAM</name>
<dbReference type="EMBL" id="KN835164">
    <property type="protein sequence ID" value="KIK46053.1"/>
    <property type="molecule type" value="Genomic_DNA"/>
</dbReference>
<accession>A0A0D0BSR8</accession>
<dbReference type="HOGENOM" id="CLU_2672763_0_0_1"/>
<organism evidence="1 2">
    <name type="scientific">Suillus luteus UH-Slu-Lm8-n1</name>
    <dbReference type="NCBI Taxonomy" id="930992"/>
    <lineage>
        <taxon>Eukaryota</taxon>
        <taxon>Fungi</taxon>
        <taxon>Dikarya</taxon>
        <taxon>Basidiomycota</taxon>
        <taxon>Agaricomycotina</taxon>
        <taxon>Agaricomycetes</taxon>
        <taxon>Agaricomycetidae</taxon>
        <taxon>Boletales</taxon>
        <taxon>Suillineae</taxon>
        <taxon>Suillaceae</taxon>
        <taxon>Suillus</taxon>
    </lineage>
</organism>
<gene>
    <name evidence="1" type="ORF">CY34DRAFT_800933</name>
</gene>
<dbReference type="AlphaFoldDB" id="A0A0D0BSR8"/>
<proteinExistence type="predicted"/>
<protein>
    <submittedName>
        <fullName evidence="1">Uncharacterized protein</fullName>
    </submittedName>
</protein>
<dbReference type="InParanoid" id="A0A0D0BSR8"/>
<dbReference type="Proteomes" id="UP000054485">
    <property type="component" value="Unassembled WGS sequence"/>
</dbReference>
<reference evidence="2" key="2">
    <citation type="submission" date="2015-01" db="EMBL/GenBank/DDBJ databases">
        <title>Evolutionary Origins and Diversification of the Mycorrhizal Mutualists.</title>
        <authorList>
            <consortium name="DOE Joint Genome Institute"/>
            <consortium name="Mycorrhizal Genomics Consortium"/>
            <person name="Kohler A."/>
            <person name="Kuo A."/>
            <person name="Nagy L.G."/>
            <person name="Floudas D."/>
            <person name="Copeland A."/>
            <person name="Barry K.W."/>
            <person name="Cichocki N."/>
            <person name="Veneault-Fourrey C."/>
            <person name="LaButti K."/>
            <person name="Lindquist E.A."/>
            <person name="Lipzen A."/>
            <person name="Lundell T."/>
            <person name="Morin E."/>
            <person name="Murat C."/>
            <person name="Riley R."/>
            <person name="Ohm R."/>
            <person name="Sun H."/>
            <person name="Tunlid A."/>
            <person name="Henrissat B."/>
            <person name="Grigoriev I.V."/>
            <person name="Hibbett D.S."/>
            <person name="Martin F."/>
        </authorList>
    </citation>
    <scope>NUCLEOTIDE SEQUENCE [LARGE SCALE GENOMIC DNA]</scope>
    <source>
        <strain evidence="2">UH-Slu-Lm8-n1</strain>
    </source>
</reference>